<organism evidence="1 2">
    <name type="scientific">Bifidobacterium pseudocatenulatum</name>
    <dbReference type="NCBI Taxonomy" id="28026"/>
    <lineage>
        <taxon>Bacteria</taxon>
        <taxon>Bacillati</taxon>
        <taxon>Actinomycetota</taxon>
        <taxon>Actinomycetes</taxon>
        <taxon>Bifidobacteriales</taxon>
        <taxon>Bifidobacteriaceae</taxon>
        <taxon>Bifidobacterium</taxon>
    </lineage>
</organism>
<protein>
    <recommendedName>
        <fullName evidence="3">RNA polymerase subunit sigma-70</fullName>
    </recommendedName>
</protein>
<dbReference type="Proteomes" id="UP000494211">
    <property type="component" value="Unassembled WGS sequence"/>
</dbReference>
<dbReference type="InterPro" id="IPR038603">
    <property type="entry name" value="Znf_FCS_sf"/>
</dbReference>
<accession>A0ABY6YDY3</accession>
<evidence type="ECO:0000313" key="2">
    <source>
        <dbReference type="Proteomes" id="UP000494211"/>
    </source>
</evidence>
<evidence type="ECO:0000313" key="1">
    <source>
        <dbReference type="EMBL" id="VWQ26404.1"/>
    </source>
</evidence>
<name>A0ABY6YDY3_BIFPS</name>
<dbReference type="Gene3D" id="3.30.60.160">
    <property type="match status" value="1"/>
</dbReference>
<dbReference type="EMBL" id="CABWJV010000006">
    <property type="protein sequence ID" value="VWQ26404.1"/>
    <property type="molecule type" value="Genomic_DNA"/>
</dbReference>
<proteinExistence type="predicted"/>
<sequence length="136" mass="15438">MALTEQQKQAATRIRQQGGTVKQAADILKVSTQELKNYLHRAGITQTQADADGLWCAWCGQRIDASKFNTRKRFCSDSHRLKWWSANRFAITPKSRKETVCPNCGTTFSAWHSSGKKYCNHACYIQHRYGTRGGKP</sequence>
<evidence type="ECO:0008006" key="3">
    <source>
        <dbReference type="Google" id="ProtNLM"/>
    </source>
</evidence>
<reference evidence="1 2" key="1">
    <citation type="submission" date="2019-10" db="EMBL/GenBank/DDBJ databases">
        <authorList>
            <consortium name="Melissa Lawson"/>
            <person name="O'neill I."/>
        </authorList>
    </citation>
    <scope>NUCLEOTIDE SEQUENCE [LARGE SCALE GENOMIC DNA]</scope>
    <source>
        <strain evidence="1">LH_658</strain>
    </source>
</reference>
<gene>
    <name evidence="1" type="ORF">BIFLH658_01909</name>
</gene>
<comment type="caution">
    <text evidence="1">The sequence shown here is derived from an EMBL/GenBank/DDBJ whole genome shotgun (WGS) entry which is preliminary data.</text>
</comment>
<keyword evidence="2" id="KW-1185">Reference proteome</keyword>
<dbReference type="RefSeq" id="WP_174767643.1">
    <property type="nucleotide sequence ID" value="NZ_CABWJV010000006.1"/>
</dbReference>